<dbReference type="Proteomes" id="UP000317243">
    <property type="component" value="Unassembled WGS sequence"/>
</dbReference>
<dbReference type="AlphaFoldDB" id="A0A5C5X5K9"/>
<evidence type="ECO:0000313" key="1">
    <source>
        <dbReference type="EMBL" id="TWT57302.1"/>
    </source>
</evidence>
<organism evidence="1 2">
    <name type="scientific">Thalassoglobus neptunius</name>
    <dbReference type="NCBI Taxonomy" id="1938619"/>
    <lineage>
        <taxon>Bacteria</taxon>
        <taxon>Pseudomonadati</taxon>
        <taxon>Planctomycetota</taxon>
        <taxon>Planctomycetia</taxon>
        <taxon>Planctomycetales</taxon>
        <taxon>Planctomycetaceae</taxon>
        <taxon>Thalassoglobus</taxon>
    </lineage>
</organism>
<reference evidence="1 2" key="1">
    <citation type="submission" date="2019-02" db="EMBL/GenBank/DDBJ databases">
        <title>Deep-cultivation of Planctomycetes and their phenomic and genomic characterization uncovers novel biology.</title>
        <authorList>
            <person name="Wiegand S."/>
            <person name="Jogler M."/>
            <person name="Boedeker C."/>
            <person name="Pinto D."/>
            <person name="Vollmers J."/>
            <person name="Rivas-Marin E."/>
            <person name="Kohn T."/>
            <person name="Peeters S.H."/>
            <person name="Heuer A."/>
            <person name="Rast P."/>
            <person name="Oberbeckmann S."/>
            <person name="Bunk B."/>
            <person name="Jeske O."/>
            <person name="Meyerdierks A."/>
            <person name="Storesund J.E."/>
            <person name="Kallscheuer N."/>
            <person name="Luecker S."/>
            <person name="Lage O.M."/>
            <person name="Pohl T."/>
            <person name="Merkel B.J."/>
            <person name="Hornburger P."/>
            <person name="Mueller R.-W."/>
            <person name="Bruemmer F."/>
            <person name="Labrenz M."/>
            <person name="Spormann A.M."/>
            <person name="Op Den Camp H."/>
            <person name="Overmann J."/>
            <person name="Amann R."/>
            <person name="Jetten M.S.M."/>
            <person name="Mascher T."/>
            <person name="Medema M.H."/>
            <person name="Devos D.P."/>
            <person name="Kaster A.-K."/>
            <person name="Ovreas L."/>
            <person name="Rohde M."/>
            <person name="Galperin M.Y."/>
            <person name="Jogler C."/>
        </authorList>
    </citation>
    <scope>NUCLEOTIDE SEQUENCE [LARGE SCALE GENOMIC DNA]</scope>
    <source>
        <strain evidence="1 2">KOR42</strain>
    </source>
</reference>
<proteinExistence type="predicted"/>
<accession>A0A5C5X5K9</accession>
<protein>
    <submittedName>
        <fullName evidence="1">Uncharacterized protein</fullName>
    </submittedName>
</protein>
<dbReference type="EMBL" id="SIHI01000001">
    <property type="protein sequence ID" value="TWT57302.1"/>
    <property type="molecule type" value="Genomic_DNA"/>
</dbReference>
<name>A0A5C5X5K9_9PLAN</name>
<comment type="caution">
    <text evidence="1">The sequence shown here is derived from an EMBL/GenBank/DDBJ whole genome shotgun (WGS) entry which is preliminary data.</text>
</comment>
<gene>
    <name evidence="1" type="ORF">KOR42_06620</name>
</gene>
<sequence>MAVEAHASTAILFSNTELDYCQTVARIVCCSDLRFRIVCGELQNWLGRGTGFRNEIISRHQEMASKAQP</sequence>
<keyword evidence="2" id="KW-1185">Reference proteome</keyword>
<evidence type="ECO:0000313" key="2">
    <source>
        <dbReference type="Proteomes" id="UP000317243"/>
    </source>
</evidence>